<organism evidence="1 2">
    <name type="scientific">Camelus dromedarius</name>
    <name type="common">Dromedary</name>
    <name type="synonym">Arabian camel</name>
    <dbReference type="NCBI Taxonomy" id="9838"/>
    <lineage>
        <taxon>Eukaryota</taxon>
        <taxon>Metazoa</taxon>
        <taxon>Chordata</taxon>
        <taxon>Craniata</taxon>
        <taxon>Vertebrata</taxon>
        <taxon>Euteleostomi</taxon>
        <taxon>Mammalia</taxon>
        <taxon>Eutheria</taxon>
        <taxon>Laurasiatheria</taxon>
        <taxon>Artiodactyla</taxon>
        <taxon>Tylopoda</taxon>
        <taxon>Camelidae</taxon>
        <taxon>Camelus</taxon>
    </lineage>
</organism>
<protein>
    <submittedName>
        <fullName evidence="1">Uncharacterized protein</fullName>
    </submittedName>
</protein>
<proteinExistence type="predicted"/>
<accession>A0A5N4DB50</accession>
<evidence type="ECO:0000313" key="1">
    <source>
        <dbReference type="EMBL" id="KAB1268332.1"/>
    </source>
</evidence>
<name>A0A5N4DB50_CAMDR</name>
<reference evidence="1 2" key="1">
    <citation type="journal article" date="2019" name="Mol. Ecol. Resour.">
        <title>Improving Illumina assemblies with Hi-C and long reads: an example with the North African dromedary.</title>
        <authorList>
            <person name="Elbers J.P."/>
            <person name="Rogers M.F."/>
            <person name="Perelman P.L."/>
            <person name="Proskuryakova A.A."/>
            <person name="Serdyukova N.A."/>
            <person name="Johnson W.E."/>
            <person name="Horin P."/>
            <person name="Corander J."/>
            <person name="Murphy D."/>
            <person name="Burger P.A."/>
        </authorList>
    </citation>
    <scope>NUCLEOTIDE SEQUENCE [LARGE SCALE GENOMIC DNA]</scope>
    <source>
        <strain evidence="1">Drom800</strain>
        <tissue evidence="1">Blood</tissue>
    </source>
</reference>
<gene>
    <name evidence="1" type="ORF">Cadr_000014061</name>
</gene>
<comment type="caution">
    <text evidence="1">The sequence shown here is derived from an EMBL/GenBank/DDBJ whole genome shotgun (WGS) entry which is preliminary data.</text>
</comment>
<dbReference type="Proteomes" id="UP000299084">
    <property type="component" value="Unassembled WGS sequence"/>
</dbReference>
<dbReference type="AlphaFoldDB" id="A0A5N4DB50"/>
<sequence>MVKCKCQKLEQVTYNRIQSNFFLLKCSQYIVKVIWQNQVSEEKLNIVNTKPSFGRTDKSNVVGEMVNGEDKQQVVKGYDSPQAAI</sequence>
<keyword evidence="2" id="KW-1185">Reference proteome</keyword>
<evidence type="ECO:0000313" key="2">
    <source>
        <dbReference type="Proteomes" id="UP000299084"/>
    </source>
</evidence>
<dbReference type="EMBL" id="JWIN03000013">
    <property type="protein sequence ID" value="KAB1268332.1"/>
    <property type="molecule type" value="Genomic_DNA"/>
</dbReference>